<keyword evidence="1" id="KW-0812">Transmembrane</keyword>
<name>A0ABS4H8G3_9BACI</name>
<keyword evidence="1" id="KW-1133">Transmembrane helix</keyword>
<sequence length="77" mass="8713">MLNFLLIIFAITVVSLGGYGLITEDFKFQPYNLLFLGLVTLVLGIKAFLQGYKVLGWLSIVAFIFVLFVSIRSILFY</sequence>
<feature type="transmembrane region" description="Helical" evidence="1">
    <location>
        <begin position="30"/>
        <end position="49"/>
    </location>
</feature>
<evidence type="ECO:0000256" key="1">
    <source>
        <dbReference type="SAM" id="Phobius"/>
    </source>
</evidence>
<keyword evidence="1" id="KW-0472">Membrane</keyword>
<accession>A0ABS4H8G3</accession>
<organism evidence="2 3">
    <name type="scientific">Virgibacillus litoralis</name>
    <dbReference type="NCBI Taxonomy" id="578221"/>
    <lineage>
        <taxon>Bacteria</taxon>
        <taxon>Bacillati</taxon>
        <taxon>Bacillota</taxon>
        <taxon>Bacilli</taxon>
        <taxon>Bacillales</taxon>
        <taxon>Bacillaceae</taxon>
        <taxon>Virgibacillus</taxon>
    </lineage>
</organism>
<evidence type="ECO:0000313" key="2">
    <source>
        <dbReference type="EMBL" id="MBP1947200.1"/>
    </source>
</evidence>
<dbReference type="Proteomes" id="UP001519328">
    <property type="component" value="Unassembled WGS sequence"/>
</dbReference>
<proteinExistence type="predicted"/>
<dbReference type="EMBL" id="JAGGKK010000001">
    <property type="protein sequence ID" value="MBP1947200.1"/>
    <property type="molecule type" value="Genomic_DNA"/>
</dbReference>
<dbReference type="RefSeq" id="WP_209478855.1">
    <property type="nucleotide sequence ID" value="NZ_JAGGKK010000001.1"/>
</dbReference>
<comment type="caution">
    <text evidence="2">The sequence shown here is derived from an EMBL/GenBank/DDBJ whole genome shotgun (WGS) entry which is preliminary data.</text>
</comment>
<keyword evidence="3" id="KW-1185">Reference proteome</keyword>
<reference evidence="2 3" key="1">
    <citation type="submission" date="2021-03" db="EMBL/GenBank/DDBJ databases">
        <title>Genomic Encyclopedia of Type Strains, Phase IV (KMG-IV): sequencing the most valuable type-strain genomes for metagenomic binning, comparative biology and taxonomic classification.</title>
        <authorList>
            <person name="Goeker M."/>
        </authorList>
    </citation>
    <scope>NUCLEOTIDE SEQUENCE [LARGE SCALE GENOMIC DNA]</scope>
    <source>
        <strain evidence="2 3">DSM 21085</strain>
    </source>
</reference>
<dbReference type="Pfam" id="PF13129">
    <property type="entry name" value="DUF3953"/>
    <property type="match status" value="1"/>
</dbReference>
<protein>
    <submittedName>
        <fullName evidence="2">Phosphoglycerol transferase MdoB-like AlkP superfamily enzyme</fullName>
    </submittedName>
</protein>
<evidence type="ECO:0000313" key="3">
    <source>
        <dbReference type="Proteomes" id="UP001519328"/>
    </source>
</evidence>
<gene>
    <name evidence="2" type="ORF">J2Z82_000123</name>
</gene>
<dbReference type="InterPro" id="IPR025018">
    <property type="entry name" value="DUF3953"/>
</dbReference>
<feature type="transmembrane region" description="Helical" evidence="1">
    <location>
        <begin position="54"/>
        <end position="75"/>
    </location>
</feature>